<dbReference type="InterPro" id="IPR017441">
    <property type="entry name" value="Protein_kinase_ATP_BS"/>
</dbReference>
<gene>
    <name evidence="6" type="ORF">LPMP_110250</name>
</gene>
<dbReference type="InterPro" id="IPR008271">
    <property type="entry name" value="Ser/Thr_kinase_AS"/>
</dbReference>
<feature type="domain" description="Protein kinase" evidence="5">
    <location>
        <begin position="698"/>
        <end position="1069"/>
    </location>
</feature>
<dbReference type="VEuPathDB" id="TriTrypDB:LPMP_110250"/>
<dbReference type="Gene3D" id="1.10.510.10">
    <property type="entry name" value="Transferase(Phosphotransferase) domain 1"/>
    <property type="match status" value="1"/>
</dbReference>
<dbReference type="PANTHER" id="PTHR24346">
    <property type="entry name" value="MAP/MICROTUBULE AFFINITY-REGULATING KINASE"/>
    <property type="match status" value="1"/>
</dbReference>
<dbReference type="PROSITE" id="PS00108">
    <property type="entry name" value="PROTEIN_KINASE_ST"/>
    <property type="match status" value="1"/>
</dbReference>
<feature type="compositionally biased region" description="Polar residues" evidence="4">
    <location>
        <begin position="1089"/>
        <end position="1111"/>
    </location>
</feature>
<feature type="compositionally biased region" description="Polar residues" evidence="4">
    <location>
        <begin position="355"/>
        <end position="375"/>
    </location>
</feature>
<dbReference type="OrthoDB" id="68483at2759"/>
<reference evidence="6 7" key="1">
    <citation type="journal article" date="2015" name="Sci. Rep.">
        <title>The genome of Leishmania panamensis: insights into genomics of the L. (Viannia) subgenus.</title>
        <authorList>
            <person name="Llanes A."/>
            <person name="Restrepo C.M."/>
            <person name="Vecchio G.D."/>
            <person name="Anguizola F.J."/>
            <person name="Lleonart R."/>
        </authorList>
    </citation>
    <scope>NUCLEOTIDE SEQUENCE [LARGE SCALE GENOMIC DNA]</scope>
    <source>
        <strain evidence="6 7">MHOM/PA/94/PSC-1</strain>
    </source>
</reference>
<feature type="region of interest" description="Disordered" evidence="4">
    <location>
        <begin position="438"/>
        <end position="477"/>
    </location>
</feature>
<evidence type="ECO:0000256" key="1">
    <source>
        <dbReference type="ARBA" id="ARBA00022741"/>
    </source>
</evidence>
<dbReference type="SMART" id="SM00220">
    <property type="entry name" value="S_TKc"/>
    <property type="match status" value="1"/>
</dbReference>
<feature type="binding site" evidence="3">
    <location>
        <position position="731"/>
    </location>
    <ligand>
        <name>ATP</name>
        <dbReference type="ChEBI" id="CHEBI:30616"/>
    </ligand>
</feature>
<dbReference type="InterPro" id="IPR011009">
    <property type="entry name" value="Kinase-like_dom_sf"/>
</dbReference>
<dbReference type="AlphaFoldDB" id="A0A088S448"/>
<feature type="compositionally biased region" description="Polar residues" evidence="4">
    <location>
        <begin position="245"/>
        <end position="261"/>
    </location>
</feature>
<keyword evidence="2 3" id="KW-0067">ATP-binding</keyword>
<feature type="region of interest" description="Disordered" evidence="4">
    <location>
        <begin position="740"/>
        <end position="764"/>
    </location>
</feature>
<dbReference type="EMBL" id="CP009380">
    <property type="protein sequence ID" value="AIN96221.1"/>
    <property type="molecule type" value="Genomic_DNA"/>
</dbReference>
<feature type="region of interest" description="Disordered" evidence="4">
    <location>
        <begin position="1074"/>
        <end position="1175"/>
    </location>
</feature>
<keyword evidence="1 3" id="KW-0547">Nucleotide-binding</keyword>
<feature type="region of interest" description="Disordered" evidence="4">
    <location>
        <begin position="225"/>
        <end position="261"/>
    </location>
</feature>
<dbReference type="PANTHER" id="PTHR24346:SF30">
    <property type="entry name" value="MATERNAL EMBRYONIC LEUCINE ZIPPER KINASE"/>
    <property type="match status" value="1"/>
</dbReference>
<evidence type="ECO:0000256" key="4">
    <source>
        <dbReference type="SAM" id="MobiDB-lite"/>
    </source>
</evidence>
<feature type="region of interest" description="Disordered" evidence="4">
    <location>
        <begin position="339"/>
        <end position="394"/>
    </location>
</feature>
<evidence type="ECO:0000256" key="2">
    <source>
        <dbReference type="ARBA" id="ARBA00022840"/>
    </source>
</evidence>
<evidence type="ECO:0000259" key="5">
    <source>
        <dbReference type="PROSITE" id="PS50011"/>
    </source>
</evidence>
<keyword evidence="6" id="KW-0808">Transferase</keyword>
<dbReference type="PROSITE" id="PS50011">
    <property type="entry name" value="PROTEIN_KINASE_DOM"/>
    <property type="match status" value="1"/>
</dbReference>
<feature type="compositionally biased region" description="Polar residues" evidence="4">
    <location>
        <begin position="454"/>
        <end position="470"/>
    </location>
</feature>
<feature type="compositionally biased region" description="Basic and acidic residues" evidence="4">
    <location>
        <begin position="1165"/>
        <end position="1174"/>
    </location>
</feature>
<organism evidence="6 7">
    <name type="scientific">Leishmania panamensis</name>
    <dbReference type="NCBI Taxonomy" id="5679"/>
    <lineage>
        <taxon>Eukaryota</taxon>
        <taxon>Discoba</taxon>
        <taxon>Euglenozoa</taxon>
        <taxon>Kinetoplastea</taxon>
        <taxon>Metakinetoplastina</taxon>
        <taxon>Trypanosomatida</taxon>
        <taxon>Trypanosomatidae</taxon>
        <taxon>Leishmaniinae</taxon>
        <taxon>Leishmania</taxon>
        <taxon>Leishmania guyanensis species complex</taxon>
    </lineage>
</organism>
<feature type="compositionally biased region" description="Basic and acidic residues" evidence="4">
    <location>
        <begin position="618"/>
        <end position="627"/>
    </location>
</feature>
<dbReference type="GeneID" id="22572890"/>
<sequence length="1194" mass="127139">MSSPSVAALCSLAFSLQLFPHPQPQPIGVRAADVDFVVAAAAQLERNQREGEQKLRRCGPLSPPASPLFLLRGPRPEHSSQLSMPLCVSKPRVCCFRGKRTERALSLTRATAGTDQLLPPGAAAAQQWLPRAGVAGRPRQSWCSRRSHSPARTRQPTPIVFYGRTLEKLHSTMSISEAESGNSGSGALRVQAGASDESGKFDKAMKTYQRSMAIRRHLANMSASTTCFPDNRGDGSSGSGGALSEVNTAAQTSSSSLRGPQLRSSVLITRVAPAPSTASVASSQRPRVLPEIAASVVKASKTTATTSSPTVTLGAGSSTETCSSMTASIPHAHVLPPVLSTVTRPSNPPFAQEKTAPSSSSPLCVTAQLRSSAKHGNSDRDNANDSSNGEEDAVVQKNTLDSSAPIDPPRLLPLASGWGLIAYDPKVVAERQRTAAWHNSRSFDGGTHDHADQLSASTTDSRQPSQTPSFHQMMGGTYDVPTLGTIFRGPCNGVDRRQQGHQSLLAPPSSARAPIPAATPARQHPKKSITAAAVEPMLSPSASTGLQLSPSLISKSSVSSPAAAVIQQAPPVPASSSAAARAQAIQIGDNDLSYLASRFPAQVAAEEDQRTSRTAAKARPEANERSTGKGRGGVHAGEPLAMVRMPASDLSLKPSEANVTPTVTSPLGKNLARTTTAQFYSTASLTKTFDGAEYLNDYILLSDIGSGATGRVVLAFSLSMNKTVAIKIILKPKENNRLQRRASASALGSGQHSEKGGGSGRRTVGALATTAPKDMQNCMLSFSSTERQSERTKTSPTPLTTVAGKTRNVQREIEVMKDLNHPNIVRLYEVINDPKANSLFLILQYVDRGAVAQLDSTGHIRASLHPWTLLPIATQVSDSLVYLHEQHIVHRDIKPENILVSRDGHAFLADFGVAELMNGETGQPTAATLAYQGTPLFMAPEIYAGVDDEEEDEDDQQTPGGCTQRRSSDDSGQSSSMKASLSREEERGLRVIDPFALDVWSLGVTFYTLLIGHVPFTSMLQIRQTVQQGVNIPTSLPGEWRTVLRRTMEPRQESRISSAELRHMLHAMLAEQEAAEVTAGGRGRKESRSTTLSRPRNASHQSNTASPSTRRVSCAADTGEESVNLGSSSSGSGNESIISGSGHRLVSSSHFTSDDDGDNSDDTTDTSRHDHRNLDLSINSSVLDVLRPTNPKKR</sequence>
<dbReference type="Proteomes" id="UP000063063">
    <property type="component" value="Chromosome 11"/>
</dbReference>
<dbReference type="PROSITE" id="PS00107">
    <property type="entry name" value="PROTEIN_KINASE_ATP"/>
    <property type="match status" value="1"/>
</dbReference>
<evidence type="ECO:0000256" key="3">
    <source>
        <dbReference type="PROSITE-ProRule" id="PRU10141"/>
    </source>
</evidence>
<protein>
    <submittedName>
        <fullName evidence="6">Protein kinase, putative</fullName>
        <ecNumber evidence="6">2.7.1.-</ecNumber>
    </submittedName>
</protein>
<feature type="region of interest" description="Disordered" evidence="4">
    <location>
        <begin position="948"/>
        <end position="983"/>
    </location>
</feature>
<dbReference type="KEGG" id="lpan:LPMP_110250"/>
<feature type="region of interest" description="Disordered" evidence="4">
    <location>
        <begin position="782"/>
        <end position="801"/>
    </location>
</feature>
<dbReference type="EC" id="2.7.1.-" evidence="6"/>
<evidence type="ECO:0000313" key="6">
    <source>
        <dbReference type="EMBL" id="AIN96221.1"/>
    </source>
</evidence>
<dbReference type="SUPFAM" id="SSF56112">
    <property type="entry name" value="Protein kinase-like (PK-like)"/>
    <property type="match status" value="1"/>
</dbReference>
<dbReference type="Pfam" id="PF00069">
    <property type="entry name" value="Pkinase"/>
    <property type="match status" value="1"/>
</dbReference>
<feature type="region of interest" description="Disordered" evidence="4">
    <location>
        <begin position="603"/>
        <end position="636"/>
    </location>
</feature>
<feature type="region of interest" description="Disordered" evidence="4">
    <location>
        <begin position="490"/>
        <end position="529"/>
    </location>
</feature>
<keyword evidence="7" id="KW-1185">Reference proteome</keyword>
<dbReference type="VEuPathDB" id="TriTrypDB:LPAL13_190005400"/>
<dbReference type="GO" id="GO:0005737">
    <property type="term" value="C:cytoplasm"/>
    <property type="evidence" value="ECO:0007669"/>
    <property type="project" value="TreeGrafter"/>
</dbReference>
<feature type="compositionally biased region" description="Low complexity" evidence="4">
    <location>
        <begin position="506"/>
        <end position="522"/>
    </location>
</feature>
<feature type="region of interest" description="Disordered" evidence="4">
    <location>
        <begin position="298"/>
        <end position="317"/>
    </location>
</feature>
<accession>A0A088S448</accession>
<proteinExistence type="predicted"/>
<evidence type="ECO:0000313" key="7">
    <source>
        <dbReference type="Proteomes" id="UP000063063"/>
    </source>
</evidence>
<dbReference type="GO" id="GO:0004674">
    <property type="term" value="F:protein serine/threonine kinase activity"/>
    <property type="evidence" value="ECO:0007669"/>
    <property type="project" value="TreeGrafter"/>
</dbReference>
<dbReference type="InterPro" id="IPR000719">
    <property type="entry name" value="Prot_kinase_dom"/>
</dbReference>
<dbReference type="GO" id="GO:0005524">
    <property type="term" value="F:ATP binding"/>
    <property type="evidence" value="ECO:0007669"/>
    <property type="project" value="UniProtKB-UniRule"/>
</dbReference>
<dbReference type="CDD" id="cd14008">
    <property type="entry name" value="STKc_LKB1_CaMKK"/>
    <property type="match status" value="1"/>
</dbReference>
<dbReference type="RefSeq" id="XP_010696874.1">
    <property type="nucleotide sequence ID" value="XM_010698572.1"/>
</dbReference>
<name>A0A088S448_LEIPA</name>
<dbReference type="GO" id="GO:0035556">
    <property type="term" value="P:intracellular signal transduction"/>
    <property type="evidence" value="ECO:0007669"/>
    <property type="project" value="TreeGrafter"/>
</dbReference>
<feature type="compositionally biased region" description="Low complexity" evidence="4">
    <location>
        <begin position="298"/>
        <end position="312"/>
    </location>
</feature>
<dbReference type="Gene3D" id="3.30.200.20">
    <property type="entry name" value="Phosphorylase Kinase, domain 1"/>
    <property type="match status" value="2"/>
</dbReference>
<feature type="compositionally biased region" description="Acidic residues" evidence="4">
    <location>
        <begin position="1154"/>
        <end position="1164"/>
    </location>
</feature>
<feature type="compositionally biased region" description="Low complexity" evidence="4">
    <location>
        <begin position="174"/>
        <end position="187"/>
    </location>
</feature>
<feature type="region of interest" description="Disordered" evidence="4">
    <location>
        <begin position="174"/>
        <end position="196"/>
    </location>
</feature>
<keyword evidence="6" id="KW-0418">Kinase</keyword>
<feature type="compositionally biased region" description="Low complexity" evidence="4">
    <location>
        <begin position="1121"/>
        <end position="1142"/>
    </location>
</feature>
<dbReference type="eggNOG" id="KOG0585">
    <property type="taxonomic scope" value="Eukaryota"/>
</dbReference>